<dbReference type="PANTHER" id="PTHR45615">
    <property type="entry name" value="MYOSIN HEAVY CHAIN, NON-MUSCLE"/>
    <property type="match status" value="1"/>
</dbReference>
<feature type="coiled-coil region" evidence="1">
    <location>
        <begin position="1066"/>
        <end position="1111"/>
    </location>
</feature>
<dbReference type="RefSeq" id="WP_142018692.1">
    <property type="nucleotide sequence ID" value="NZ_VFPD01000003.1"/>
</dbReference>
<organism evidence="4 5">
    <name type="scientific">Chryseobacterium aquifrigidense</name>
    <dbReference type="NCBI Taxonomy" id="558021"/>
    <lineage>
        <taxon>Bacteria</taxon>
        <taxon>Pseudomonadati</taxon>
        <taxon>Bacteroidota</taxon>
        <taxon>Flavobacteriia</taxon>
        <taxon>Flavobacteriales</taxon>
        <taxon>Weeksellaceae</taxon>
        <taxon>Chryseobacterium group</taxon>
        <taxon>Chryseobacterium</taxon>
    </lineage>
</organism>
<comment type="caution">
    <text evidence="4">The sequence shown here is derived from an EMBL/GenBank/DDBJ whole genome shotgun (WGS) entry which is preliminary data.</text>
</comment>
<accession>A0A543E9T8</accession>
<evidence type="ECO:0000313" key="4">
    <source>
        <dbReference type="EMBL" id="TQM18338.1"/>
    </source>
</evidence>
<dbReference type="NCBIfam" id="TIGR02675">
    <property type="entry name" value="tape_meas_nterm"/>
    <property type="match status" value="1"/>
</dbReference>
<keyword evidence="1" id="KW-0175">Coiled coil</keyword>
<evidence type="ECO:0000256" key="2">
    <source>
        <dbReference type="SAM" id="MobiDB-lite"/>
    </source>
</evidence>
<evidence type="ECO:0000256" key="1">
    <source>
        <dbReference type="SAM" id="Coils"/>
    </source>
</evidence>
<dbReference type="Proteomes" id="UP000316437">
    <property type="component" value="Unassembled WGS sequence"/>
</dbReference>
<feature type="domain" description="Tape measure protein N-terminal" evidence="3">
    <location>
        <begin position="245"/>
        <end position="435"/>
    </location>
</feature>
<sequence>MPDKLAILQAQAIIADLKAVESEARKLNTTFKETVKQTEKINNGFNSGRLRDYTASFRELNSITTQYVNVERQLAESLARTANLERQQARLQTEQARTRRELAEARRSESRERQQSAREAAAEARANREATSAHAQLTKQTRQARQTARDYGSEMVLLRERLRQGTISQREYRSQISQLNRDFRSTTNEAIRLERELRRVNQQTLPSNQRSGALQGRVTDILKGVVGASAIGNIANGIVGIATDAYETVKALDAQNLALKSVFETEAQMAFQKEYLSELTNKYGLELVSTTDAYVKYSAAVKGTYLEGEQARKIFDSFSGASAKLGLSAEQSTGIFKSLEQMISKGKIQAEELRGQLGDRMAGAFKLFADGMGVSTAELDKMLKAGTVVADNVLPQVAERLSEVYNLDTAGNIDTIAAAQNRLKNEWTSFLSDFTDNKDNVDFLAGSIDALSYAVKFLLDILVKDGSAGREIVGGLIDIIGSLFDALGTVTGITETTSTKMEKFQATLQFVSADVNILASAIKYLTSVVSNFFSTMFEENGWDKFSQKMEKSADGFINSYNKWNKATNDADRLFTGLTANERKQKERENEIEKVRDLWSDALKSKKAYFQYKGFYYETKGGKPTGKSLDEYIDRGDKLEKKAIVKRTVLPGDNKPSRQRGSSLTGGQKDFLMILDGERSTELANLERDRLALKIGYEDYLQEKENIAIRYDKKLQDFLKGANAKEIKLKGASYKKAIDAAVQSNEKLYNERSKNLETNFNKEKNIIEGKNREIQKNQNISDADRLRQQNDIDSELIQKTADSYEKRIQLAASMGQRVLELERDRDEEIAKIEDQRLQRMAAIPEAIRSEIEYQSEILSANKDISYEKQRQLILTNKKLSAEERSYQLAVLDKQNEIKTTEQEIEKQTKLRDSITSRLLNEKAIGLPGAPTKEDIKLLAEYGAEIERLTNVNIQNKKDLDLLNFDKMAKGFEPIVNMISSGLNDLGLSRVSDQFTKMYQKILDEGKDFSLSNKEIFEAAGAVISDFAQMFTNAQKEKTIAALDEQLKYSQEATEQELGFINSRLEALNSLEELTAEQTAERNRLEDEARVYKDQQRQREKLIETQKARAEQKAAAQQALINGALAATMTLAQMGFIAGAIPAALALGFGIAQSVAIMSKDPVPKYWKGRTGGKAEFAITQDRGREIIAGEDGRIKSLGSDSGDKMTWLDKGDTVYTADETKQILKTMGPSAKIGSKVFQSIARESMIAPQVSIVNNYQDNSDAIAEKLGKRFDQSLARYDKPAIIKRSGFIYLYRGANYAEEIGSYDLETGKETFYS</sequence>
<dbReference type="EMBL" id="VFPD01000003">
    <property type="protein sequence ID" value="TQM18338.1"/>
    <property type="molecule type" value="Genomic_DNA"/>
</dbReference>
<feature type="compositionally biased region" description="Basic and acidic residues" evidence="2">
    <location>
        <begin position="96"/>
        <end position="128"/>
    </location>
</feature>
<gene>
    <name evidence="4" type="ORF">FB551_4119</name>
</gene>
<feature type="compositionally biased region" description="Polar residues" evidence="2">
    <location>
        <begin position="134"/>
        <end position="146"/>
    </location>
</feature>
<name>A0A543E9T8_9FLAO</name>
<dbReference type="InterPro" id="IPR013491">
    <property type="entry name" value="Tape_meas_N"/>
</dbReference>
<reference evidence="4 5" key="1">
    <citation type="submission" date="2019-06" db="EMBL/GenBank/DDBJ databases">
        <title>Sorghum-associated microbial communities from plants grown in Nebraska, USA.</title>
        <authorList>
            <person name="Schachtman D."/>
        </authorList>
    </citation>
    <scope>NUCLEOTIDE SEQUENCE [LARGE SCALE GENOMIC DNA]</scope>
    <source>
        <strain evidence="4 5">110</strain>
    </source>
</reference>
<keyword evidence="5" id="KW-1185">Reference proteome</keyword>
<feature type="coiled-coil region" evidence="1">
    <location>
        <begin position="176"/>
        <end position="203"/>
    </location>
</feature>
<evidence type="ECO:0000259" key="3">
    <source>
        <dbReference type="Pfam" id="PF20155"/>
    </source>
</evidence>
<feature type="region of interest" description="Disordered" evidence="2">
    <location>
        <begin position="89"/>
        <end position="149"/>
    </location>
</feature>
<proteinExistence type="predicted"/>
<evidence type="ECO:0000313" key="5">
    <source>
        <dbReference type="Proteomes" id="UP000316437"/>
    </source>
</evidence>
<protein>
    <submittedName>
        <fullName evidence="4">Tape measure domain-containing protein</fullName>
    </submittedName>
</protein>
<dbReference type="Pfam" id="PF20155">
    <property type="entry name" value="TMP_3"/>
    <property type="match status" value="1"/>
</dbReference>
<dbReference type="PANTHER" id="PTHR45615:SF80">
    <property type="entry name" value="GRIP DOMAIN-CONTAINING PROTEIN"/>
    <property type="match status" value="1"/>
</dbReference>